<comment type="caution">
    <text evidence="1">The sequence shown here is derived from an EMBL/GenBank/DDBJ whole genome shotgun (WGS) entry which is preliminary data.</text>
</comment>
<dbReference type="Gene3D" id="3.30.70.100">
    <property type="match status" value="1"/>
</dbReference>
<sequence length="119" mass="13409">MFVRCAFFQGHVKPGKQDAFDAHIKAELHALWTRFPHVQEVRLLREVESDRPDTHLELVIAMKFPSREAIAEALDSDIRYASKAASQALFDMFDGHVFHIVFAADQLPIPTGVLVGRPA</sequence>
<proteinExistence type="predicted"/>
<reference evidence="1" key="1">
    <citation type="submission" date="2023-02" db="EMBL/GenBank/DDBJ databases">
        <title>Description of Roseinatronobacter alkalisoli sp. nov., an alkaliphilic bacerium isolated from soda soil.</title>
        <authorList>
            <person name="Wei W."/>
        </authorList>
    </citation>
    <scope>NUCLEOTIDE SEQUENCE</scope>
    <source>
        <strain evidence="1">HJB301</strain>
    </source>
</reference>
<dbReference type="EMBL" id="JAQZSM010000019">
    <property type="protein sequence ID" value="MDD7972758.1"/>
    <property type="molecule type" value="Genomic_DNA"/>
</dbReference>
<dbReference type="SUPFAM" id="SSF54909">
    <property type="entry name" value="Dimeric alpha+beta barrel"/>
    <property type="match status" value="1"/>
</dbReference>
<dbReference type="RefSeq" id="WP_274353435.1">
    <property type="nucleotide sequence ID" value="NZ_JAQZSM010000019.1"/>
</dbReference>
<gene>
    <name evidence="1" type="ORF">PUT78_16815</name>
</gene>
<protein>
    <recommendedName>
        <fullName evidence="3">Ethyl tert-butyl ether degradation EthD</fullName>
    </recommendedName>
</protein>
<keyword evidence="2" id="KW-1185">Reference proteome</keyword>
<name>A0ABT5TCA6_9RHOB</name>
<evidence type="ECO:0000313" key="1">
    <source>
        <dbReference type="EMBL" id="MDD7972758.1"/>
    </source>
</evidence>
<organism evidence="1 2">
    <name type="scientific">Roseinatronobacter alkalisoli</name>
    <dbReference type="NCBI Taxonomy" id="3028235"/>
    <lineage>
        <taxon>Bacteria</taxon>
        <taxon>Pseudomonadati</taxon>
        <taxon>Pseudomonadota</taxon>
        <taxon>Alphaproteobacteria</taxon>
        <taxon>Rhodobacterales</taxon>
        <taxon>Paracoccaceae</taxon>
        <taxon>Roseinatronobacter</taxon>
    </lineage>
</organism>
<evidence type="ECO:0008006" key="3">
    <source>
        <dbReference type="Google" id="ProtNLM"/>
    </source>
</evidence>
<evidence type="ECO:0000313" key="2">
    <source>
        <dbReference type="Proteomes" id="UP001431784"/>
    </source>
</evidence>
<dbReference type="InterPro" id="IPR011008">
    <property type="entry name" value="Dimeric_a/b-barrel"/>
</dbReference>
<dbReference type="Proteomes" id="UP001431784">
    <property type="component" value="Unassembled WGS sequence"/>
</dbReference>
<accession>A0ABT5TCA6</accession>